<organism evidence="2 3">
    <name type="scientific">Solea senegalensis</name>
    <name type="common">Senegalese sole</name>
    <dbReference type="NCBI Taxonomy" id="28829"/>
    <lineage>
        <taxon>Eukaryota</taxon>
        <taxon>Metazoa</taxon>
        <taxon>Chordata</taxon>
        <taxon>Craniata</taxon>
        <taxon>Vertebrata</taxon>
        <taxon>Euteleostomi</taxon>
        <taxon>Actinopterygii</taxon>
        <taxon>Neopterygii</taxon>
        <taxon>Teleostei</taxon>
        <taxon>Neoteleostei</taxon>
        <taxon>Acanthomorphata</taxon>
        <taxon>Carangaria</taxon>
        <taxon>Pleuronectiformes</taxon>
        <taxon>Pleuronectoidei</taxon>
        <taxon>Soleidae</taxon>
        <taxon>Solea</taxon>
    </lineage>
</organism>
<gene>
    <name evidence="2" type="ORF">JOB18_037096</name>
</gene>
<evidence type="ECO:0000313" key="2">
    <source>
        <dbReference type="EMBL" id="KAG7510973.1"/>
    </source>
</evidence>
<dbReference type="AlphaFoldDB" id="A0AAV6S281"/>
<feature type="region of interest" description="Disordered" evidence="1">
    <location>
        <begin position="231"/>
        <end position="272"/>
    </location>
</feature>
<feature type="compositionally biased region" description="Basic and acidic residues" evidence="1">
    <location>
        <begin position="240"/>
        <end position="272"/>
    </location>
</feature>
<accession>A0AAV6S281</accession>
<evidence type="ECO:0000256" key="1">
    <source>
        <dbReference type="SAM" id="MobiDB-lite"/>
    </source>
</evidence>
<proteinExistence type="predicted"/>
<dbReference type="Proteomes" id="UP000693946">
    <property type="component" value="Linkage Group LG16"/>
</dbReference>
<comment type="caution">
    <text evidence="2">The sequence shown here is derived from an EMBL/GenBank/DDBJ whole genome shotgun (WGS) entry which is preliminary data.</text>
</comment>
<feature type="compositionally biased region" description="Acidic residues" evidence="1">
    <location>
        <begin position="164"/>
        <end position="177"/>
    </location>
</feature>
<keyword evidence="3" id="KW-1185">Reference proteome</keyword>
<sequence length="272" mass="30413">MSREDGNHKLPGINGVQGVMVQETRPLQRCSRGKQTFHALTLQLTNVSKFIDGAKARNSTRRASGYTGNCLTEAERGRGLARLNRAQKRTDWRSRGDPSVTGREWASQCHPGPGELLRMESQTLWGRSRSHLLLERFLCIISHLFKREEVFYTKEKSTSKLDAERDEDEEEEEEEEAVVLDVDLAPGGGLNLVIIYTSISFLNIRSSRLDLDSCLSLLLLLWGEAARVEGGEDGECDSTNTHHTDTERSDERLSPKRQSTEDGGGDRGRGAL</sequence>
<feature type="region of interest" description="Disordered" evidence="1">
    <location>
        <begin position="85"/>
        <end position="112"/>
    </location>
</feature>
<dbReference type="EMBL" id="JAGKHQ010000008">
    <property type="protein sequence ID" value="KAG7510973.1"/>
    <property type="molecule type" value="Genomic_DNA"/>
</dbReference>
<feature type="region of interest" description="Disordered" evidence="1">
    <location>
        <begin position="156"/>
        <end position="177"/>
    </location>
</feature>
<reference evidence="2 3" key="1">
    <citation type="journal article" date="2021" name="Sci. Rep.">
        <title>Chromosome anchoring in Senegalese sole (Solea senegalensis) reveals sex-associated markers and genome rearrangements in flatfish.</title>
        <authorList>
            <person name="Guerrero-Cozar I."/>
            <person name="Gomez-Garrido J."/>
            <person name="Berbel C."/>
            <person name="Martinez-Blanch J.F."/>
            <person name="Alioto T."/>
            <person name="Claros M.G."/>
            <person name="Gagnaire P.A."/>
            <person name="Manchado M."/>
        </authorList>
    </citation>
    <scope>NUCLEOTIDE SEQUENCE [LARGE SCALE GENOMIC DNA]</scope>
    <source>
        <strain evidence="2">Sse05_10M</strain>
    </source>
</reference>
<name>A0AAV6S281_SOLSE</name>
<evidence type="ECO:0000313" key="3">
    <source>
        <dbReference type="Proteomes" id="UP000693946"/>
    </source>
</evidence>
<protein>
    <submittedName>
        <fullName evidence="2">Uncharacterized protein</fullName>
    </submittedName>
</protein>